<dbReference type="Proteomes" id="UP000095280">
    <property type="component" value="Unplaced"/>
</dbReference>
<dbReference type="AlphaFoldDB" id="A0A1I8J5V1"/>
<protein>
    <submittedName>
        <fullName evidence="3">RPW8 domain-containing protein</fullName>
    </submittedName>
</protein>
<accession>A0A1I8J5V1</accession>
<evidence type="ECO:0000256" key="1">
    <source>
        <dbReference type="SAM" id="Coils"/>
    </source>
</evidence>
<keyword evidence="1" id="KW-0175">Coiled coil</keyword>
<evidence type="ECO:0000313" key="3">
    <source>
        <dbReference type="WBParaSite" id="maker-uti_cns_0045902-snap-gene-1.9-mRNA-1"/>
    </source>
</evidence>
<dbReference type="WBParaSite" id="maker-uti_cns_0045902-snap-gene-1.9-mRNA-1">
    <property type="protein sequence ID" value="maker-uti_cns_0045902-snap-gene-1.9-mRNA-1"/>
    <property type="gene ID" value="maker-uti_cns_0045902-snap-gene-1.9"/>
</dbReference>
<organism evidence="2 3">
    <name type="scientific">Macrostomum lignano</name>
    <dbReference type="NCBI Taxonomy" id="282301"/>
    <lineage>
        <taxon>Eukaryota</taxon>
        <taxon>Metazoa</taxon>
        <taxon>Spiralia</taxon>
        <taxon>Lophotrochozoa</taxon>
        <taxon>Platyhelminthes</taxon>
        <taxon>Rhabditophora</taxon>
        <taxon>Macrostomorpha</taxon>
        <taxon>Macrostomida</taxon>
        <taxon>Macrostomidae</taxon>
        <taxon>Macrostomum</taxon>
    </lineage>
</organism>
<keyword evidence="2" id="KW-1185">Reference proteome</keyword>
<evidence type="ECO:0000313" key="2">
    <source>
        <dbReference type="Proteomes" id="UP000095280"/>
    </source>
</evidence>
<proteinExistence type="predicted"/>
<feature type="coiled-coil region" evidence="1">
    <location>
        <begin position="258"/>
        <end position="318"/>
    </location>
</feature>
<name>A0A1I8J5V1_9PLAT</name>
<sequence length="318" mass="36354">MATPASSSLGKDLESLGKAFNACVMIKEIGEELKKAKEQLKSVDTSADTINVTLLPFREFKDVVKDCLRIAESLHSQEAGIAEDHSKCFEEMKNIANSGTLTNENAESMKNALTKLVEDFERFGRDLDEFVERIKKLQRVSERVKDETPREEETVRKEAASTRSEADWNNFYQWMELITTFGLITQTSYYQASVDANKRRYDRAEELDKLFQKFEKARQLLDVALRTINGVGKRIGSRPVQLTKEVIQLIQSVLLQYQKIAEAQQQALQAQKKSIEAEEKAAITEQEVAELKKKEAEAQAENERLRRELEELKKNQGK</sequence>
<reference evidence="3" key="1">
    <citation type="submission" date="2016-11" db="UniProtKB">
        <authorList>
            <consortium name="WormBaseParasite"/>
        </authorList>
    </citation>
    <scope>IDENTIFICATION</scope>
</reference>